<sequence length="43" mass="4017">MKHNKLSKFLATTVLASGLVMADSVLAAVGNGGAGAGAGGSVS</sequence>
<gene>
    <name evidence="2" type="ORF">SAMN05216175_1276</name>
</gene>
<dbReference type="EMBL" id="FOOU01000027">
    <property type="protein sequence ID" value="SFH00009.1"/>
    <property type="molecule type" value="Genomic_DNA"/>
</dbReference>
<reference evidence="3" key="1">
    <citation type="submission" date="2016-10" db="EMBL/GenBank/DDBJ databases">
        <authorList>
            <person name="Varghese N."/>
            <person name="Submissions S."/>
        </authorList>
    </citation>
    <scope>NUCLEOTIDE SEQUENCE [LARGE SCALE GENOMIC DNA]</scope>
    <source>
        <strain evidence="3">CGMCC 1.10971</strain>
    </source>
</reference>
<keyword evidence="1" id="KW-0732">Signal</keyword>
<keyword evidence="3" id="KW-1185">Reference proteome</keyword>
<organism evidence="2 3">
    <name type="scientific">Neptunomonas qingdaonensis</name>
    <dbReference type="NCBI Taxonomy" id="1045558"/>
    <lineage>
        <taxon>Bacteria</taxon>
        <taxon>Pseudomonadati</taxon>
        <taxon>Pseudomonadota</taxon>
        <taxon>Gammaproteobacteria</taxon>
        <taxon>Oceanospirillales</taxon>
        <taxon>Oceanospirillaceae</taxon>
        <taxon>Neptunomonas</taxon>
    </lineage>
</organism>
<feature type="signal peptide" evidence="1">
    <location>
        <begin position="1"/>
        <end position="22"/>
    </location>
</feature>
<dbReference type="AlphaFoldDB" id="A0A1I2WH11"/>
<dbReference type="Proteomes" id="UP000198623">
    <property type="component" value="Unassembled WGS sequence"/>
</dbReference>
<feature type="chain" id="PRO_5011578043" evidence="1">
    <location>
        <begin position="23"/>
        <end position="43"/>
    </location>
</feature>
<protein>
    <submittedName>
        <fullName evidence="2">Uncharacterized protein</fullName>
    </submittedName>
</protein>
<evidence type="ECO:0000256" key="1">
    <source>
        <dbReference type="SAM" id="SignalP"/>
    </source>
</evidence>
<proteinExistence type="predicted"/>
<accession>A0A1I2WH11</accession>
<name>A0A1I2WH11_9GAMM</name>
<evidence type="ECO:0000313" key="2">
    <source>
        <dbReference type="EMBL" id="SFH00009.1"/>
    </source>
</evidence>
<evidence type="ECO:0000313" key="3">
    <source>
        <dbReference type="Proteomes" id="UP000198623"/>
    </source>
</evidence>